<reference evidence="2 3" key="1">
    <citation type="journal article" date="2023" name="Plants (Basel)">
        <title>Bridging the Gap: Combining Genomics and Transcriptomics Approaches to Understand Stylosanthes scabra, an Orphan Legume from the Brazilian Caatinga.</title>
        <authorList>
            <person name="Ferreira-Neto J.R.C."/>
            <person name="da Silva M.D."/>
            <person name="Binneck E."/>
            <person name="de Melo N.F."/>
            <person name="da Silva R.H."/>
            <person name="de Melo A.L.T.M."/>
            <person name="Pandolfi V."/>
            <person name="Bustamante F.O."/>
            <person name="Brasileiro-Vidal A.C."/>
            <person name="Benko-Iseppon A.M."/>
        </authorList>
    </citation>
    <scope>NUCLEOTIDE SEQUENCE [LARGE SCALE GENOMIC DNA]</scope>
    <source>
        <tissue evidence="2">Leaves</tissue>
    </source>
</reference>
<keyword evidence="3" id="KW-1185">Reference proteome</keyword>
<dbReference type="EMBL" id="JASCZI010060499">
    <property type="protein sequence ID" value="MED6132972.1"/>
    <property type="molecule type" value="Genomic_DNA"/>
</dbReference>
<feature type="region of interest" description="Disordered" evidence="1">
    <location>
        <begin position="1"/>
        <end position="24"/>
    </location>
</feature>
<dbReference type="Proteomes" id="UP001341840">
    <property type="component" value="Unassembled WGS sequence"/>
</dbReference>
<feature type="compositionally biased region" description="Basic residues" evidence="1">
    <location>
        <begin position="116"/>
        <end position="126"/>
    </location>
</feature>
<evidence type="ECO:0000256" key="1">
    <source>
        <dbReference type="SAM" id="MobiDB-lite"/>
    </source>
</evidence>
<evidence type="ECO:0000313" key="3">
    <source>
        <dbReference type="Proteomes" id="UP001341840"/>
    </source>
</evidence>
<accession>A0ABU6S9L8</accession>
<gene>
    <name evidence="2" type="ORF">PIB30_023870</name>
</gene>
<name>A0ABU6S9L8_9FABA</name>
<evidence type="ECO:0000313" key="2">
    <source>
        <dbReference type="EMBL" id="MED6132972.1"/>
    </source>
</evidence>
<feature type="region of interest" description="Disordered" evidence="1">
    <location>
        <begin position="97"/>
        <end position="133"/>
    </location>
</feature>
<proteinExistence type="predicted"/>
<organism evidence="2 3">
    <name type="scientific">Stylosanthes scabra</name>
    <dbReference type="NCBI Taxonomy" id="79078"/>
    <lineage>
        <taxon>Eukaryota</taxon>
        <taxon>Viridiplantae</taxon>
        <taxon>Streptophyta</taxon>
        <taxon>Embryophyta</taxon>
        <taxon>Tracheophyta</taxon>
        <taxon>Spermatophyta</taxon>
        <taxon>Magnoliopsida</taxon>
        <taxon>eudicotyledons</taxon>
        <taxon>Gunneridae</taxon>
        <taxon>Pentapetalae</taxon>
        <taxon>rosids</taxon>
        <taxon>fabids</taxon>
        <taxon>Fabales</taxon>
        <taxon>Fabaceae</taxon>
        <taxon>Papilionoideae</taxon>
        <taxon>50 kb inversion clade</taxon>
        <taxon>dalbergioids sensu lato</taxon>
        <taxon>Dalbergieae</taxon>
        <taxon>Pterocarpus clade</taxon>
        <taxon>Stylosanthes</taxon>
    </lineage>
</organism>
<sequence length="133" mass="14119">MPEGHGRPRGGRGGRGRGEGGYTAPTQMIDEILMPGDDSYMPEFDGMQFDGSQVHFDLNEPVFGPSQAFMALGGTPPSGHVPVGSWEVPFMAPAILPTPPASPAPAEQPNEPAVRGRARRVPRRRGCGTGDHM</sequence>
<comment type="caution">
    <text evidence="2">The sequence shown here is derived from an EMBL/GenBank/DDBJ whole genome shotgun (WGS) entry which is preliminary data.</text>
</comment>
<protein>
    <submittedName>
        <fullName evidence="2">Uncharacterized protein</fullName>
    </submittedName>
</protein>